<protein>
    <submittedName>
        <fullName evidence="7">Glycoside hydrolase family 30 protein</fullName>
    </submittedName>
</protein>
<name>A0AAN6N826_9PEZI</name>
<dbReference type="Proteomes" id="UP001303473">
    <property type="component" value="Unassembled WGS sequence"/>
</dbReference>
<dbReference type="Gene3D" id="2.60.40.1180">
    <property type="entry name" value="Golgi alpha-mannosidase II"/>
    <property type="match status" value="1"/>
</dbReference>
<evidence type="ECO:0000259" key="6">
    <source>
        <dbReference type="Pfam" id="PF17189"/>
    </source>
</evidence>
<dbReference type="Pfam" id="PF02057">
    <property type="entry name" value="Glyco_hydro_59"/>
    <property type="match status" value="1"/>
</dbReference>
<dbReference type="InterPro" id="IPR033452">
    <property type="entry name" value="GH30_C"/>
</dbReference>
<dbReference type="AlphaFoldDB" id="A0AAN6N826"/>
<dbReference type="GO" id="GO:0004348">
    <property type="term" value="F:glucosylceramidase activity"/>
    <property type="evidence" value="ECO:0007669"/>
    <property type="project" value="InterPro"/>
</dbReference>
<sequence>MYSPTLLLGQLAVIAGATAAAQPSPVTIRAGGPDVSIAIDNEIRYQAIDGFGFCEAFQRAHALINLPAPYRDEVIDLLFNPDTGAGFSILRIGLGSSPNSTLDHMNSPQPSAHSPFVWDHNDSGQLWVARQALRYGVRTFYADAWSAPGYMKTNGRDDQGGWLCGVRGEGVASTINGTTSACGGASWVEAYAEYLVRYVQSYLSEGIPIKFVGFLNEPNAIKGYATMQSDGYQAADEAFALSLALRASNLSVGISCCEGQGWSYARQLLSEMQDAGAEDTLSLITAHAYKGAPAAPDSPLNTTLPVWITENSPIMQRLGMSQTWYNNGSENEGLYWAVTIHNALTAGNVSAYIYWIGSEPYQVGGNFYVTDPPYQIGGNFWATSHFSRFIRPGATRIGTTTASTASKNDSSSVMVSAYENKDGSVVVQVINNCDQSVTAAVTAPNWVHTPTAWEACEVDTRMTDNTHNLTLADAIYLPADGNLDTVFPPRSLTTLFVKCSGEN</sequence>
<dbReference type="InterPro" id="IPR001139">
    <property type="entry name" value="Glyco_hydro_30"/>
</dbReference>
<dbReference type="PANTHER" id="PTHR11069">
    <property type="entry name" value="GLUCOSYLCERAMIDASE"/>
    <property type="match status" value="1"/>
</dbReference>
<dbReference type="PANTHER" id="PTHR11069:SF23">
    <property type="entry name" value="LYSOSOMAL ACID GLUCOSYLCERAMIDASE"/>
    <property type="match status" value="1"/>
</dbReference>
<dbReference type="GO" id="GO:0016020">
    <property type="term" value="C:membrane"/>
    <property type="evidence" value="ECO:0007669"/>
    <property type="project" value="GOC"/>
</dbReference>
<accession>A0AAN6N826</accession>
<reference evidence="8" key="1">
    <citation type="journal article" date="2023" name="Mol. Phylogenet. Evol.">
        <title>Genome-scale phylogeny and comparative genomics of the fungal order Sordariales.</title>
        <authorList>
            <person name="Hensen N."/>
            <person name="Bonometti L."/>
            <person name="Westerberg I."/>
            <person name="Brannstrom I.O."/>
            <person name="Guillou S."/>
            <person name="Cros-Aarteil S."/>
            <person name="Calhoun S."/>
            <person name="Haridas S."/>
            <person name="Kuo A."/>
            <person name="Mondo S."/>
            <person name="Pangilinan J."/>
            <person name="Riley R."/>
            <person name="LaButti K."/>
            <person name="Andreopoulos B."/>
            <person name="Lipzen A."/>
            <person name="Chen C."/>
            <person name="Yan M."/>
            <person name="Daum C."/>
            <person name="Ng V."/>
            <person name="Clum A."/>
            <person name="Steindorff A."/>
            <person name="Ohm R.A."/>
            <person name="Martin F."/>
            <person name="Silar P."/>
            <person name="Natvig D.O."/>
            <person name="Lalanne C."/>
            <person name="Gautier V."/>
            <person name="Ament-Velasquez S.L."/>
            <person name="Kruys A."/>
            <person name="Hutchinson M.I."/>
            <person name="Powell A.J."/>
            <person name="Barry K."/>
            <person name="Miller A.N."/>
            <person name="Grigoriev I.V."/>
            <person name="Debuchy R."/>
            <person name="Gladieux P."/>
            <person name="Hiltunen Thoren M."/>
            <person name="Johannesson H."/>
        </authorList>
    </citation>
    <scope>NUCLEOTIDE SEQUENCE [LARGE SCALE GENOMIC DNA]</scope>
    <source>
        <strain evidence="8">CBS 340.73</strain>
    </source>
</reference>
<dbReference type="InterPro" id="IPR017853">
    <property type="entry name" value="GH"/>
</dbReference>
<comment type="caution">
    <text evidence="7">The sequence shown here is derived from an EMBL/GenBank/DDBJ whole genome shotgun (WGS) entry which is preliminary data.</text>
</comment>
<feature type="domain" description="Glycosyl hydrolase family 59 catalytic" evidence="5">
    <location>
        <begin position="50"/>
        <end position="356"/>
    </location>
</feature>
<dbReference type="EMBL" id="MU853790">
    <property type="protein sequence ID" value="KAK3940855.1"/>
    <property type="molecule type" value="Genomic_DNA"/>
</dbReference>
<dbReference type="SUPFAM" id="SSF51011">
    <property type="entry name" value="Glycosyl hydrolase domain"/>
    <property type="match status" value="1"/>
</dbReference>
<evidence type="ECO:0000259" key="5">
    <source>
        <dbReference type="Pfam" id="PF02057"/>
    </source>
</evidence>
<organism evidence="7 8">
    <name type="scientific">Diplogelasinospora grovesii</name>
    <dbReference type="NCBI Taxonomy" id="303347"/>
    <lineage>
        <taxon>Eukaryota</taxon>
        <taxon>Fungi</taxon>
        <taxon>Dikarya</taxon>
        <taxon>Ascomycota</taxon>
        <taxon>Pezizomycotina</taxon>
        <taxon>Sordariomycetes</taxon>
        <taxon>Sordariomycetidae</taxon>
        <taxon>Sordariales</taxon>
        <taxon>Diplogelasinosporaceae</taxon>
        <taxon>Diplogelasinospora</taxon>
    </lineage>
</organism>
<keyword evidence="3 7" id="KW-0378">Hydrolase</keyword>
<evidence type="ECO:0000256" key="2">
    <source>
        <dbReference type="ARBA" id="ARBA00022729"/>
    </source>
</evidence>
<keyword evidence="8" id="KW-1185">Reference proteome</keyword>
<proteinExistence type="inferred from homology"/>
<dbReference type="GO" id="GO:0006680">
    <property type="term" value="P:glucosylceramide catabolic process"/>
    <property type="evidence" value="ECO:0007669"/>
    <property type="project" value="TreeGrafter"/>
</dbReference>
<evidence type="ECO:0000256" key="1">
    <source>
        <dbReference type="ARBA" id="ARBA00005382"/>
    </source>
</evidence>
<comment type="similarity">
    <text evidence="1">Belongs to the glycosyl hydrolase 30 family.</text>
</comment>
<dbReference type="SUPFAM" id="SSF51445">
    <property type="entry name" value="(Trans)glycosidases"/>
    <property type="match status" value="1"/>
</dbReference>
<evidence type="ECO:0000256" key="4">
    <source>
        <dbReference type="SAM" id="SignalP"/>
    </source>
</evidence>
<feature type="signal peptide" evidence="4">
    <location>
        <begin position="1"/>
        <end position="20"/>
    </location>
</feature>
<feature type="chain" id="PRO_5042842709" evidence="4">
    <location>
        <begin position="21"/>
        <end position="503"/>
    </location>
</feature>
<dbReference type="Pfam" id="PF17189">
    <property type="entry name" value="Glyco_hydro_30C"/>
    <property type="match status" value="1"/>
</dbReference>
<dbReference type="Gene3D" id="3.20.20.80">
    <property type="entry name" value="Glycosidases"/>
    <property type="match status" value="1"/>
</dbReference>
<evidence type="ECO:0000256" key="3">
    <source>
        <dbReference type="ARBA" id="ARBA00022801"/>
    </source>
</evidence>
<evidence type="ECO:0000313" key="8">
    <source>
        <dbReference type="Proteomes" id="UP001303473"/>
    </source>
</evidence>
<dbReference type="InterPro" id="IPR013780">
    <property type="entry name" value="Glyco_hydro_b"/>
</dbReference>
<dbReference type="InterPro" id="IPR049161">
    <property type="entry name" value="GH59_cat"/>
</dbReference>
<keyword evidence="2 4" id="KW-0732">Signal</keyword>
<gene>
    <name evidence="7" type="ORF">QBC46DRAFT_259893</name>
</gene>
<feature type="domain" description="Glycosyl hydrolase family 30 beta sandwich" evidence="6">
    <location>
        <begin position="393"/>
        <end position="494"/>
    </location>
</feature>
<evidence type="ECO:0000313" key="7">
    <source>
        <dbReference type="EMBL" id="KAK3940855.1"/>
    </source>
</evidence>